<dbReference type="InterPro" id="IPR003877">
    <property type="entry name" value="SPRY_dom"/>
</dbReference>
<dbReference type="PANTHER" id="PTHR24106">
    <property type="entry name" value="NACHT, LRR AND CARD DOMAINS-CONTAINING"/>
    <property type="match status" value="1"/>
</dbReference>
<evidence type="ECO:0000256" key="2">
    <source>
        <dbReference type="ARBA" id="ARBA00022490"/>
    </source>
</evidence>
<evidence type="ECO:0000256" key="6">
    <source>
        <dbReference type="ARBA" id="ARBA00022840"/>
    </source>
</evidence>
<sequence>MSRVEDTEGVLPGPDGGHDTKARSLKQQLEPGSTGSHSSVQSDPSTDLPIKDNASDSEPEDQETEFPPDLEEKIVLYVKNELRKAKRLLKKDERGWRQSHREDEEVKGGRDDDQRWSSRESVLNITMNILREIDQDQLADTLETGTTGALCQRKVKSAVKEKVQCLRDETAPAGNRTLLNQIYTELRITESDEVKQTQTGSRKPDRAERTIKVEDVFKGSAEGDRPVRTVVTQGVAGIGKTVLTQKLTLDWAEDKANQDIDFMFPFTFRELNLLKEQRLSLLELVQHFFPETKASGIFSSEGLKVAFVLDGLDECRLPLDFKNKVLTDVTESSSVDVLLTNLIKGKLLPSAQLWITTRPAAANRIPPKHVAMVTAVRGFTDPQKEEYFRKRFKDEQRATTIISHIKSSQSLHFMCHSPGFCRITATVLEDQLETREGMTPIYIRYMLDQTKLKNDETDPDWSPENRAMMESLGKLAFEQLQKGNLNLCESDLTESGIDVRAASVSALLKQDFNERRGQNQKQVFCFVHQSVQEFLAALHVHRTFVSSGVNLLSHNQPTSVTPFYQSCVDQALGPNGPMDLFPRFLLGLSLQTSQTLLRGLMPQTGSGSETSQETVQYIKKKLSEDLSAETTINLFHCLNELNEASVVEEIQQNLRSGRLSPQDLSPDQWSALVFILLSSGDVDEFDLKKYSGSEEVLLGLLPVVTASKKALLNGCNLSERTWNVLASVLSSSGLKELDLSNNDLQDSGVELLSVGLMSPNCKLETLRLSSCNLSERSCEVLASVLRSSSLKELDLSNNDLQDSGVEPPSDGMESPGQQNSGSTKSNWSLAPSYSSINSPIEFKGLRELDLSNNDLQDSGVELLSVGLMSPNCKIQTLRLSSCNLSERSCEVLASVLSFGSSDLNELDLSQNHLQDKGVELLSVGLMSPNCKLETLSLSGCQVSEKGCASLASALSSNPFYLRELDLSNNHLQESARTLLSAGLKDSKWRLESLRLDHGDAQSMRKYFCRLSVDTNTVSMYISLSDDNRTMSYAAQHRLYPRHNDRFVNCAQLLCDTGLTGRCYWEVEWTGSVSVTLSHRGVKRESESHFFKSGIVPGVWSLTCSAGGYRVCHRDDSRFIASASGSGSGRVAVFLDHPAGSLSFYEVSSDQLTHLHTFRTTFTEPLYAGFGFWDRSPGSSVSLCSLESLSSCQVVV</sequence>
<dbReference type="GeneID" id="114846405"/>
<organism evidence="10 11">
    <name type="scientific">Betta splendens</name>
    <name type="common">Siamese fighting fish</name>
    <dbReference type="NCBI Taxonomy" id="158456"/>
    <lineage>
        <taxon>Eukaryota</taxon>
        <taxon>Metazoa</taxon>
        <taxon>Chordata</taxon>
        <taxon>Craniata</taxon>
        <taxon>Vertebrata</taxon>
        <taxon>Euteleostomi</taxon>
        <taxon>Actinopterygii</taxon>
        <taxon>Neopterygii</taxon>
        <taxon>Teleostei</taxon>
        <taxon>Neoteleostei</taxon>
        <taxon>Acanthomorphata</taxon>
        <taxon>Anabantaria</taxon>
        <taxon>Anabantiformes</taxon>
        <taxon>Anabantoidei</taxon>
        <taxon>Osphronemidae</taxon>
        <taxon>Betta</taxon>
    </lineage>
</organism>
<evidence type="ECO:0000313" key="11">
    <source>
        <dbReference type="RefSeq" id="XP_055360674.1"/>
    </source>
</evidence>
<evidence type="ECO:0000256" key="3">
    <source>
        <dbReference type="ARBA" id="ARBA00022614"/>
    </source>
</evidence>
<dbReference type="InterPro" id="IPR043136">
    <property type="entry name" value="B30.2/SPRY_sf"/>
</dbReference>
<dbReference type="SMART" id="SM00367">
    <property type="entry name" value="LRR_CC"/>
    <property type="match status" value="4"/>
</dbReference>
<dbReference type="FunFam" id="3.40.50.300:FF:001524">
    <property type="entry name" value="Si:dkey-126g1.7"/>
    <property type="match status" value="1"/>
</dbReference>
<dbReference type="InterPro" id="IPR006553">
    <property type="entry name" value="Leu-rich_rpt_Cys-con_subtyp"/>
</dbReference>
<feature type="domain" description="B30.2/SPRY" evidence="8">
    <location>
        <begin position="990"/>
        <end position="1189"/>
    </location>
</feature>
<feature type="region of interest" description="Disordered" evidence="7">
    <location>
        <begin position="796"/>
        <end position="828"/>
    </location>
</feature>
<feature type="region of interest" description="Disordered" evidence="7">
    <location>
        <begin position="1"/>
        <end position="69"/>
    </location>
</feature>
<feature type="compositionally biased region" description="Polar residues" evidence="7">
    <location>
        <begin position="25"/>
        <end position="45"/>
    </location>
</feature>
<protein>
    <submittedName>
        <fullName evidence="11">NACHT, LRR and PYD domains-containing protein 3-like isoform X1</fullName>
    </submittedName>
</protein>
<dbReference type="Proteomes" id="UP000515150">
    <property type="component" value="Chromosome 19"/>
</dbReference>
<keyword evidence="5" id="KW-0547">Nucleotide-binding</keyword>
<dbReference type="Gene3D" id="2.60.120.920">
    <property type="match status" value="1"/>
</dbReference>
<dbReference type="SUPFAM" id="SSF49899">
    <property type="entry name" value="Concanavalin A-like lectins/glucanases"/>
    <property type="match status" value="1"/>
</dbReference>
<dbReference type="InterPro" id="IPR001870">
    <property type="entry name" value="B30.2/SPRY"/>
</dbReference>
<feature type="compositionally biased region" description="Acidic residues" evidence="7">
    <location>
        <begin position="55"/>
        <end position="69"/>
    </location>
</feature>
<dbReference type="PROSITE" id="PS50837">
    <property type="entry name" value="NACHT"/>
    <property type="match status" value="1"/>
</dbReference>
<dbReference type="GO" id="GO:0005524">
    <property type="term" value="F:ATP binding"/>
    <property type="evidence" value="ECO:0007669"/>
    <property type="project" value="UniProtKB-KW"/>
</dbReference>
<dbReference type="Gene3D" id="3.80.10.10">
    <property type="entry name" value="Ribonuclease Inhibitor"/>
    <property type="match status" value="2"/>
</dbReference>
<dbReference type="Gene3D" id="3.40.50.300">
    <property type="entry name" value="P-loop containing nucleotide triphosphate hydrolases"/>
    <property type="match status" value="1"/>
</dbReference>
<feature type="domain" description="NACHT" evidence="9">
    <location>
        <begin position="228"/>
        <end position="361"/>
    </location>
</feature>
<dbReference type="Pfam" id="PF17776">
    <property type="entry name" value="NLRC4_HD2"/>
    <property type="match status" value="1"/>
</dbReference>
<dbReference type="Pfam" id="PF13765">
    <property type="entry name" value="PRY"/>
    <property type="match status" value="1"/>
</dbReference>
<evidence type="ECO:0000256" key="7">
    <source>
        <dbReference type="SAM" id="MobiDB-lite"/>
    </source>
</evidence>
<dbReference type="PROSITE" id="PS50188">
    <property type="entry name" value="B302_SPRY"/>
    <property type="match status" value="1"/>
</dbReference>
<dbReference type="SMART" id="SM00368">
    <property type="entry name" value="LRR_RI"/>
    <property type="match status" value="8"/>
</dbReference>
<gene>
    <name evidence="11" type="primary">LOC114846405</name>
</gene>
<dbReference type="InterPro" id="IPR041267">
    <property type="entry name" value="NLRP_HD2"/>
</dbReference>
<keyword evidence="3" id="KW-0433">Leucine-rich repeat</keyword>
<keyword evidence="6" id="KW-0067">ATP-binding</keyword>
<dbReference type="Pfam" id="PF13516">
    <property type="entry name" value="LRR_6"/>
    <property type="match status" value="5"/>
</dbReference>
<dbReference type="OrthoDB" id="120976at2759"/>
<reference evidence="11" key="1">
    <citation type="submission" date="2025-08" db="UniProtKB">
        <authorList>
            <consortium name="RefSeq"/>
        </authorList>
    </citation>
    <scope>IDENTIFICATION</scope>
</reference>
<evidence type="ECO:0000256" key="1">
    <source>
        <dbReference type="ARBA" id="ARBA00004496"/>
    </source>
</evidence>
<dbReference type="InterPro" id="IPR013320">
    <property type="entry name" value="ConA-like_dom_sf"/>
</dbReference>
<dbReference type="InterPro" id="IPR027417">
    <property type="entry name" value="P-loop_NTPase"/>
</dbReference>
<dbReference type="SMART" id="SM00589">
    <property type="entry name" value="PRY"/>
    <property type="match status" value="1"/>
</dbReference>
<dbReference type="AlphaFoldDB" id="A0A9W2XG35"/>
<keyword evidence="2" id="KW-0963">Cytoplasm</keyword>
<comment type="subcellular location">
    <subcellularLocation>
        <location evidence="1">Cytoplasm</location>
    </subcellularLocation>
</comment>
<accession>A0A9W2XG35</accession>
<dbReference type="InterPro" id="IPR032675">
    <property type="entry name" value="LRR_dom_sf"/>
</dbReference>
<dbReference type="InterPro" id="IPR001611">
    <property type="entry name" value="Leu-rich_rpt"/>
</dbReference>
<dbReference type="SUPFAM" id="SSF52047">
    <property type="entry name" value="RNI-like"/>
    <property type="match status" value="1"/>
</dbReference>
<dbReference type="InterPro" id="IPR029495">
    <property type="entry name" value="NACHT-assoc"/>
</dbReference>
<feature type="region of interest" description="Disordered" evidence="7">
    <location>
        <begin position="92"/>
        <end position="115"/>
    </location>
</feature>
<dbReference type="InterPro" id="IPR006574">
    <property type="entry name" value="PRY"/>
</dbReference>
<evidence type="ECO:0000313" key="10">
    <source>
        <dbReference type="Proteomes" id="UP000515150"/>
    </source>
</evidence>
<dbReference type="RefSeq" id="XP_055360674.1">
    <property type="nucleotide sequence ID" value="XM_055504699.1"/>
</dbReference>
<dbReference type="PROSITE" id="PS51450">
    <property type="entry name" value="LRR"/>
    <property type="match status" value="1"/>
</dbReference>
<dbReference type="InterPro" id="IPR041075">
    <property type="entry name" value="NOD1/2_WH"/>
</dbReference>
<dbReference type="Pfam" id="PF14484">
    <property type="entry name" value="FISNA"/>
    <property type="match status" value="1"/>
</dbReference>
<evidence type="ECO:0000259" key="8">
    <source>
        <dbReference type="PROSITE" id="PS50188"/>
    </source>
</evidence>
<dbReference type="InterPro" id="IPR051261">
    <property type="entry name" value="NLR"/>
</dbReference>
<evidence type="ECO:0000256" key="5">
    <source>
        <dbReference type="ARBA" id="ARBA00022741"/>
    </source>
</evidence>
<proteinExistence type="predicted"/>
<evidence type="ECO:0000256" key="4">
    <source>
        <dbReference type="ARBA" id="ARBA00022737"/>
    </source>
</evidence>
<evidence type="ECO:0000259" key="9">
    <source>
        <dbReference type="PROSITE" id="PS50837"/>
    </source>
</evidence>
<dbReference type="SMART" id="SM00449">
    <property type="entry name" value="SPRY"/>
    <property type="match status" value="1"/>
</dbReference>
<dbReference type="InterPro" id="IPR007111">
    <property type="entry name" value="NACHT_NTPase"/>
</dbReference>
<feature type="compositionally biased region" description="Polar residues" evidence="7">
    <location>
        <begin position="815"/>
        <end position="828"/>
    </location>
</feature>
<dbReference type="SMART" id="SM01288">
    <property type="entry name" value="FISNA"/>
    <property type="match status" value="1"/>
</dbReference>
<keyword evidence="10" id="KW-1185">Reference proteome</keyword>
<dbReference type="Pfam" id="PF05729">
    <property type="entry name" value="NACHT"/>
    <property type="match status" value="1"/>
</dbReference>
<name>A0A9W2XG35_BETSP</name>
<dbReference type="GO" id="GO:0005737">
    <property type="term" value="C:cytoplasm"/>
    <property type="evidence" value="ECO:0007669"/>
    <property type="project" value="UniProtKB-SubCell"/>
</dbReference>
<keyword evidence="4" id="KW-0677">Repeat</keyword>
<dbReference type="Pfam" id="PF17779">
    <property type="entry name" value="WHD_NOD2"/>
    <property type="match status" value="1"/>
</dbReference>